<dbReference type="Pfam" id="PF06955">
    <property type="entry name" value="XET_C"/>
    <property type="match status" value="1"/>
</dbReference>
<keyword evidence="6" id="KW-0961">Cell wall biogenesis/degradation</keyword>
<dbReference type="InterPro" id="IPR013320">
    <property type="entry name" value="ConA-like_dom_sf"/>
</dbReference>
<evidence type="ECO:0000256" key="1">
    <source>
        <dbReference type="ARBA" id="ARBA00022679"/>
    </source>
</evidence>
<evidence type="ECO:0000256" key="4">
    <source>
        <dbReference type="ARBA" id="ARBA00023295"/>
    </source>
</evidence>
<dbReference type="GO" id="GO:0016762">
    <property type="term" value="F:xyloglucan:xyloglucosyl transferase activity"/>
    <property type="evidence" value="ECO:0007669"/>
    <property type="project" value="UniProtKB-EC"/>
</dbReference>
<dbReference type="GO" id="GO:0048046">
    <property type="term" value="C:apoplast"/>
    <property type="evidence" value="ECO:0007669"/>
    <property type="project" value="UniProtKB-SubCell"/>
</dbReference>
<accession>A0A9Q0GMP1</accession>
<evidence type="ECO:0000256" key="5">
    <source>
        <dbReference type="PIRSR" id="PIRSR005604-1"/>
    </source>
</evidence>
<keyword evidence="6" id="KW-0732">Signal</keyword>
<organism evidence="9 10">
    <name type="scientific">Protea cynaroides</name>
    <dbReference type="NCBI Taxonomy" id="273540"/>
    <lineage>
        <taxon>Eukaryota</taxon>
        <taxon>Viridiplantae</taxon>
        <taxon>Streptophyta</taxon>
        <taxon>Embryophyta</taxon>
        <taxon>Tracheophyta</taxon>
        <taxon>Spermatophyta</taxon>
        <taxon>Magnoliopsida</taxon>
        <taxon>Proteales</taxon>
        <taxon>Proteaceae</taxon>
        <taxon>Protea</taxon>
    </lineage>
</organism>
<feature type="region of interest" description="Disordered" evidence="7">
    <location>
        <begin position="317"/>
        <end position="340"/>
    </location>
</feature>
<keyword evidence="10" id="KW-1185">Reference proteome</keyword>
<reference evidence="9" key="1">
    <citation type="journal article" date="2023" name="Plant J.">
        <title>The genome of the king protea, Protea cynaroides.</title>
        <authorList>
            <person name="Chang J."/>
            <person name="Duong T.A."/>
            <person name="Schoeman C."/>
            <person name="Ma X."/>
            <person name="Roodt D."/>
            <person name="Barker N."/>
            <person name="Li Z."/>
            <person name="Van de Peer Y."/>
            <person name="Mizrachi E."/>
        </authorList>
    </citation>
    <scope>NUCLEOTIDE SEQUENCE</scope>
    <source>
        <tissue evidence="9">Young leaves</tissue>
    </source>
</reference>
<dbReference type="CDD" id="cd02176">
    <property type="entry name" value="GH16_XET"/>
    <property type="match status" value="1"/>
</dbReference>
<proteinExistence type="inferred from homology"/>
<dbReference type="GO" id="GO:0004553">
    <property type="term" value="F:hydrolase activity, hydrolyzing O-glycosyl compounds"/>
    <property type="evidence" value="ECO:0007669"/>
    <property type="project" value="InterPro"/>
</dbReference>
<dbReference type="InterPro" id="IPR016455">
    <property type="entry name" value="XTH"/>
</dbReference>
<comment type="subcellular location">
    <subcellularLocation>
        <location evidence="6">Secreted</location>
        <location evidence="6">Cell wall</location>
    </subcellularLocation>
    <subcellularLocation>
        <location evidence="6">Secreted</location>
        <location evidence="6">Extracellular space</location>
        <location evidence="6">Apoplast</location>
    </subcellularLocation>
</comment>
<dbReference type="PIRSF" id="PIRSF005604">
    <property type="entry name" value="XET"/>
    <property type="match status" value="1"/>
</dbReference>
<sequence length="340" mass="39165">MGVLRRLRCSLSFLLSLAFISIARAALNVTTIPFQEGYSPLFSDFNIHPSPDGKSVNLNLNRYSGSGFVSSNLYNHGFYSADIKLPADYTAGVVVAFYTSNQDVFEKTHDELDIEFLGNVRGKEWRFQTNLYGNGSTNRGREERYFLWFDPTQDYHRYSILWTHQNVIFYVDDVPIREVVRSDDMGGDYPSKPMALYATIWDASNWATSGGKYKVNYKYEPFVAGFRDLSLQGCAVDPIEQIPNAECSEQTFELENADYAVVTPARRLPMNKFRQTYMYYSYCYDTVRYPIPPSECVVDPVLKKRFNNVGRVPNFSTRRRRQAKKSRVSSSNRFQNQVDV</sequence>
<dbReference type="AlphaFoldDB" id="A0A9Q0GMP1"/>
<dbReference type="InterPro" id="IPR010713">
    <property type="entry name" value="XET_C"/>
</dbReference>
<comment type="function">
    <text evidence="6">Catalyzes xyloglucan endohydrolysis (XEH) and/or endotransglycosylation (XET). Cleaves and religates xyloglucan polymers, an essential constituent of the primary cell wall, and thereby participates in cell wall construction of growing tissues.</text>
</comment>
<dbReference type="GO" id="GO:0010411">
    <property type="term" value="P:xyloglucan metabolic process"/>
    <property type="evidence" value="ECO:0007669"/>
    <property type="project" value="InterPro"/>
</dbReference>
<dbReference type="EMBL" id="JAMYWD010000012">
    <property type="protein sequence ID" value="KAJ4950692.1"/>
    <property type="molecule type" value="Genomic_DNA"/>
</dbReference>
<evidence type="ECO:0000259" key="8">
    <source>
        <dbReference type="PROSITE" id="PS51762"/>
    </source>
</evidence>
<keyword evidence="6" id="KW-0052">Apoplast</keyword>
<feature type="chain" id="PRO_5040530174" description="Xyloglucan endotransglucosylase/hydrolase" evidence="6">
    <location>
        <begin position="26"/>
        <end position="340"/>
    </location>
</feature>
<comment type="similarity">
    <text evidence="6">Belongs to the glycosyl hydrolase 16 family.</text>
</comment>
<gene>
    <name evidence="9" type="ORF">NE237_027524</name>
</gene>
<dbReference type="PANTHER" id="PTHR31062">
    <property type="entry name" value="XYLOGLUCAN ENDOTRANSGLUCOSYLASE/HYDROLASE PROTEIN 8-RELATED"/>
    <property type="match status" value="1"/>
</dbReference>
<evidence type="ECO:0000313" key="9">
    <source>
        <dbReference type="EMBL" id="KAJ4950692.1"/>
    </source>
</evidence>
<keyword evidence="4 6" id="KW-0326">Glycosidase</keyword>
<feature type="active site" description="Nucleophile" evidence="5">
    <location>
        <position position="111"/>
    </location>
</feature>
<comment type="caution">
    <text evidence="9">The sequence shown here is derived from an EMBL/GenBank/DDBJ whole genome shotgun (WGS) entry which is preliminary data.</text>
</comment>
<dbReference type="InterPro" id="IPR044791">
    <property type="entry name" value="Beta-glucanase/XTH"/>
</dbReference>
<feature type="compositionally biased region" description="Polar residues" evidence="7">
    <location>
        <begin position="328"/>
        <end position="340"/>
    </location>
</feature>
<evidence type="ECO:0000313" key="10">
    <source>
        <dbReference type="Proteomes" id="UP001141806"/>
    </source>
</evidence>
<keyword evidence="6" id="KW-0134">Cell wall</keyword>
<dbReference type="Proteomes" id="UP001141806">
    <property type="component" value="Unassembled WGS sequence"/>
</dbReference>
<feature type="active site" description="Proton donor" evidence="5">
    <location>
        <position position="115"/>
    </location>
</feature>
<dbReference type="OrthoDB" id="4781at2759"/>
<dbReference type="PROSITE" id="PS51762">
    <property type="entry name" value="GH16_2"/>
    <property type="match status" value="1"/>
</dbReference>
<feature type="domain" description="GH16" evidence="8">
    <location>
        <begin position="25"/>
        <end position="226"/>
    </location>
</feature>
<evidence type="ECO:0000256" key="2">
    <source>
        <dbReference type="ARBA" id="ARBA00022801"/>
    </source>
</evidence>
<keyword evidence="1 6" id="KW-0808">Transferase</keyword>
<dbReference type="Gene3D" id="2.60.120.200">
    <property type="match status" value="1"/>
</dbReference>
<keyword evidence="2 6" id="KW-0378">Hydrolase</keyword>
<dbReference type="InterPro" id="IPR000757">
    <property type="entry name" value="Beta-glucanase-like"/>
</dbReference>
<evidence type="ECO:0000256" key="6">
    <source>
        <dbReference type="RuleBase" id="RU361120"/>
    </source>
</evidence>
<protein>
    <recommendedName>
        <fullName evidence="6">Xyloglucan endotransglucosylase/hydrolase</fullName>
        <ecNumber evidence="6">2.4.1.207</ecNumber>
    </recommendedName>
</protein>
<keyword evidence="6" id="KW-0964">Secreted</keyword>
<feature type="signal peptide" evidence="6">
    <location>
        <begin position="1"/>
        <end position="25"/>
    </location>
</feature>
<dbReference type="GO" id="GO:0042546">
    <property type="term" value="P:cell wall biogenesis"/>
    <property type="evidence" value="ECO:0007669"/>
    <property type="project" value="InterPro"/>
</dbReference>
<dbReference type="GO" id="GO:0071555">
    <property type="term" value="P:cell wall organization"/>
    <property type="evidence" value="ECO:0007669"/>
    <property type="project" value="UniProtKB-KW"/>
</dbReference>
<keyword evidence="3" id="KW-1015">Disulfide bond</keyword>
<feature type="compositionally biased region" description="Basic residues" evidence="7">
    <location>
        <begin position="317"/>
        <end position="327"/>
    </location>
</feature>
<dbReference type="Pfam" id="PF00722">
    <property type="entry name" value="Glyco_hydro_16"/>
    <property type="match status" value="1"/>
</dbReference>
<dbReference type="EC" id="2.4.1.207" evidence="6"/>
<evidence type="ECO:0000256" key="3">
    <source>
        <dbReference type="ARBA" id="ARBA00023157"/>
    </source>
</evidence>
<evidence type="ECO:0000256" key="7">
    <source>
        <dbReference type="SAM" id="MobiDB-lite"/>
    </source>
</evidence>
<dbReference type="SUPFAM" id="SSF49899">
    <property type="entry name" value="Concanavalin A-like lectins/glucanases"/>
    <property type="match status" value="1"/>
</dbReference>
<comment type="PTM">
    <text evidence="6">Contains at least one intrachain disulfide bond essential for its enzymatic activity.</text>
</comment>
<name>A0A9Q0GMP1_9MAGN</name>